<dbReference type="EMBL" id="JAJAGO010000010">
    <property type="protein sequence ID" value="MCT2592560.1"/>
    <property type="molecule type" value="Genomic_DNA"/>
</dbReference>
<sequence>MNSMRYRAAGVLTTVVLATSGGIGAQAGWGHTAVKGHHAAGQVLGSGEGPAVVVTPPGSGEGPAVAN</sequence>
<dbReference type="RefSeq" id="WP_260219882.1">
    <property type="nucleotide sequence ID" value="NZ_JAJAGO010000010.1"/>
</dbReference>
<comment type="caution">
    <text evidence="1">The sequence shown here is derived from an EMBL/GenBank/DDBJ whole genome shotgun (WGS) entry which is preliminary data.</text>
</comment>
<name>A0ABT2JXD6_9ACTN</name>
<accession>A0ABT2JXD6</accession>
<reference evidence="1 2" key="1">
    <citation type="submission" date="2021-10" db="EMBL/GenBank/DDBJ databases">
        <title>Streptomyces gossypii sp. nov., isolated from soil collected from cotton field.</title>
        <authorList>
            <person name="Ge X."/>
            <person name="Chen X."/>
            <person name="Liu W."/>
        </authorList>
    </citation>
    <scope>NUCLEOTIDE SEQUENCE [LARGE SCALE GENOMIC DNA]</scope>
    <source>
        <strain evidence="1 2">N2-109</strain>
    </source>
</reference>
<proteinExistence type="predicted"/>
<evidence type="ECO:0000313" key="1">
    <source>
        <dbReference type="EMBL" id="MCT2592560.1"/>
    </source>
</evidence>
<protein>
    <submittedName>
        <fullName evidence="1">Uncharacterized protein</fullName>
    </submittedName>
</protein>
<keyword evidence="2" id="KW-1185">Reference proteome</keyword>
<gene>
    <name evidence="1" type="ORF">LHJ74_22065</name>
</gene>
<organism evidence="1 2">
    <name type="scientific">Streptomyces gossypii</name>
    <dbReference type="NCBI Taxonomy" id="2883101"/>
    <lineage>
        <taxon>Bacteria</taxon>
        <taxon>Bacillati</taxon>
        <taxon>Actinomycetota</taxon>
        <taxon>Actinomycetes</taxon>
        <taxon>Kitasatosporales</taxon>
        <taxon>Streptomycetaceae</taxon>
        <taxon>Streptomyces</taxon>
    </lineage>
</organism>
<dbReference type="Proteomes" id="UP001156389">
    <property type="component" value="Unassembled WGS sequence"/>
</dbReference>
<evidence type="ECO:0000313" key="2">
    <source>
        <dbReference type="Proteomes" id="UP001156389"/>
    </source>
</evidence>